<evidence type="ECO:0000259" key="5">
    <source>
        <dbReference type="Pfam" id="PF02771"/>
    </source>
</evidence>
<dbReference type="Gene3D" id="1.10.540.10">
    <property type="entry name" value="Acyl-CoA dehydrogenase/oxidase, N-terminal domain"/>
    <property type="match status" value="1"/>
</dbReference>
<sequence>MTTVTAERITSADRARRVAAELAAEFAVGAAERDRLRQLPHREIERLAASGLLAVTVPAFYGGADLPASELAEVVRILAVADPNIAQIPHSHFVYLNLLRLAGSEAQRRRWFAQVLDGARIANAQSERTSATVAEVRTTLRPVDGGRFRIDGDKFYCTGSLFADLLAVLVRLDDPDGHSGLAPGEYVAYLPAESPGVRIVDDWNGLGQRTTGSGTVHFDGVLVDFGQLVERSGAVRAPTAYGSYAQLLHAAIDTGIARGALDAAADFVRTRGRPWFEAGVERAADDPLVIQRFGELSVLVTTAEATLAAAGLAVDAATAGPVLTGARPSAGAAIAGAASTGLAVDGAISGGSSGRADGRRCDGTGTGALRGQLGEDHACTGGGVVGEGADDPVARASLAVATAKIVADRAATEVSGALFEVSGTRSAAVDLNLDHFWRNARTHTLHDPVRWKYQHLGRAILHGTAPPLHGVI</sequence>
<feature type="domain" description="Acyl-CoA dehydrogenase C-terminal" evidence="6">
    <location>
        <begin position="247"/>
        <end position="352"/>
    </location>
</feature>
<dbReference type="GO" id="GO:0016712">
    <property type="term" value="F:oxidoreductase activity, acting on paired donors, with incorporation or reduction of molecular oxygen, reduced flavin or flavoprotein as one donor, and incorporation of one atom of oxygen"/>
    <property type="evidence" value="ECO:0007669"/>
    <property type="project" value="TreeGrafter"/>
</dbReference>
<dbReference type="RefSeq" id="WP_167484619.1">
    <property type="nucleotide sequence ID" value="NZ_CP046173.1"/>
</dbReference>
<comment type="similarity">
    <text evidence="3">Belongs to the HpaH/HsaA monooxygenase family.</text>
</comment>
<feature type="domain" description="Acyl-CoA dehydrogenase/oxidase N-terminal" evidence="5">
    <location>
        <begin position="18"/>
        <end position="118"/>
    </location>
</feature>
<evidence type="ECO:0000259" key="4">
    <source>
        <dbReference type="Pfam" id="PF02770"/>
    </source>
</evidence>
<evidence type="ECO:0000256" key="2">
    <source>
        <dbReference type="ARBA" id="ARBA00023002"/>
    </source>
</evidence>
<dbReference type="EMBL" id="CP046173">
    <property type="protein sequence ID" value="QIS17197.1"/>
    <property type="molecule type" value="Genomic_DNA"/>
</dbReference>
<dbReference type="GO" id="GO:0003995">
    <property type="term" value="F:acyl-CoA dehydrogenase activity"/>
    <property type="evidence" value="ECO:0007669"/>
    <property type="project" value="TreeGrafter"/>
</dbReference>
<evidence type="ECO:0000256" key="1">
    <source>
        <dbReference type="ARBA" id="ARBA00022630"/>
    </source>
</evidence>
<dbReference type="Pfam" id="PF02770">
    <property type="entry name" value="Acyl-CoA_dh_M"/>
    <property type="match status" value="1"/>
</dbReference>
<evidence type="ECO:0000313" key="8">
    <source>
        <dbReference type="Proteomes" id="UP000500953"/>
    </source>
</evidence>
<gene>
    <name evidence="7" type="ORF">F6W96_01570</name>
</gene>
<evidence type="ECO:0000259" key="6">
    <source>
        <dbReference type="Pfam" id="PF08028"/>
    </source>
</evidence>
<dbReference type="InterPro" id="IPR006091">
    <property type="entry name" value="Acyl-CoA_Oxase/DH_mid-dom"/>
</dbReference>
<dbReference type="SUPFAM" id="SSF56645">
    <property type="entry name" value="Acyl-CoA dehydrogenase NM domain-like"/>
    <property type="match status" value="1"/>
</dbReference>
<dbReference type="PANTHER" id="PTHR48083">
    <property type="entry name" value="MEDIUM-CHAIN SPECIFIC ACYL-COA DEHYDROGENASE, MITOCHONDRIAL-RELATED"/>
    <property type="match status" value="1"/>
</dbReference>
<dbReference type="InterPro" id="IPR050741">
    <property type="entry name" value="Acyl-CoA_dehydrogenase"/>
</dbReference>
<reference evidence="7 8" key="1">
    <citation type="journal article" date="2019" name="ACS Chem. Biol.">
        <title>Identification and Mobilization of a Cryptic Antibiotic Biosynthesis Gene Locus from a Human-Pathogenic Nocardia Isolate.</title>
        <authorList>
            <person name="Herisse M."/>
            <person name="Ishida K."/>
            <person name="Porter J.L."/>
            <person name="Howden B."/>
            <person name="Hertweck C."/>
            <person name="Stinear T.P."/>
            <person name="Pidot S.J."/>
        </authorList>
    </citation>
    <scope>NUCLEOTIDE SEQUENCE [LARGE SCALE GENOMIC DNA]</scope>
    <source>
        <strain evidence="7 8">AUSMDU00012715</strain>
    </source>
</reference>
<organism evidence="7 8">
    <name type="scientific">Nocardia terpenica</name>
    <dbReference type="NCBI Taxonomy" id="455432"/>
    <lineage>
        <taxon>Bacteria</taxon>
        <taxon>Bacillati</taxon>
        <taxon>Actinomycetota</taxon>
        <taxon>Actinomycetes</taxon>
        <taxon>Mycobacteriales</taxon>
        <taxon>Nocardiaceae</taxon>
        <taxon>Nocardia</taxon>
    </lineage>
</organism>
<evidence type="ECO:0000256" key="3">
    <source>
        <dbReference type="ARBA" id="ARBA00049661"/>
    </source>
</evidence>
<dbReference type="Pfam" id="PF08028">
    <property type="entry name" value="Acyl-CoA_dh_2"/>
    <property type="match status" value="1"/>
</dbReference>
<dbReference type="GO" id="GO:0033539">
    <property type="term" value="P:fatty acid beta-oxidation using acyl-CoA dehydrogenase"/>
    <property type="evidence" value="ECO:0007669"/>
    <property type="project" value="TreeGrafter"/>
</dbReference>
<dbReference type="GO" id="GO:0050660">
    <property type="term" value="F:flavin adenine dinucleotide binding"/>
    <property type="evidence" value="ECO:0007669"/>
    <property type="project" value="InterPro"/>
</dbReference>
<protein>
    <submittedName>
        <fullName evidence="7">SfnB family sulfur acquisition oxidoreductase</fullName>
    </submittedName>
</protein>
<evidence type="ECO:0000313" key="7">
    <source>
        <dbReference type="EMBL" id="QIS17197.1"/>
    </source>
</evidence>
<name>A0A6G9YVQ2_9NOCA</name>
<proteinExistence type="inferred from homology"/>
<dbReference type="InterPro" id="IPR009100">
    <property type="entry name" value="AcylCoA_DH/oxidase_NM_dom_sf"/>
</dbReference>
<feature type="domain" description="Acyl-CoA oxidase/dehydrogenase middle" evidence="4">
    <location>
        <begin position="130"/>
        <end position="221"/>
    </location>
</feature>
<dbReference type="InterPro" id="IPR036250">
    <property type="entry name" value="AcylCo_DH-like_C"/>
</dbReference>
<keyword evidence="2" id="KW-0560">Oxidoreductase</keyword>
<dbReference type="Pfam" id="PF02771">
    <property type="entry name" value="Acyl-CoA_dh_N"/>
    <property type="match status" value="1"/>
</dbReference>
<dbReference type="Proteomes" id="UP000500953">
    <property type="component" value="Chromosome"/>
</dbReference>
<dbReference type="AlphaFoldDB" id="A0A6G9YVQ2"/>
<dbReference type="SUPFAM" id="SSF47203">
    <property type="entry name" value="Acyl-CoA dehydrogenase C-terminal domain-like"/>
    <property type="match status" value="2"/>
</dbReference>
<dbReference type="InterPro" id="IPR013786">
    <property type="entry name" value="AcylCoA_DH/ox_N"/>
</dbReference>
<dbReference type="Gene3D" id="1.20.140.10">
    <property type="entry name" value="Butyryl-CoA Dehydrogenase, subunit A, domain 3"/>
    <property type="match status" value="2"/>
</dbReference>
<keyword evidence="1" id="KW-0285">Flavoprotein</keyword>
<dbReference type="PANTHER" id="PTHR48083:SF19">
    <property type="entry name" value="FLAVIN-DEPENDENT MONOOXYGENASE, OXYGENASE SUBUNIT HSAA"/>
    <property type="match status" value="1"/>
</dbReference>
<dbReference type="InterPro" id="IPR013107">
    <property type="entry name" value="Acyl-CoA_DH_C"/>
</dbReference>
<dbReference type="GO" id="GO:0005737">
    <property type="term" value="C:cytoplasm"/>
    <property type="evidence" value="ECO:0007669"/>
    <property type="project" value="TreeGrafter"/>
</dbReference>
<dbReference type="InterPro" id="IPR037069">
    <property type="entry name" value="AcylCoA_DH/ox_N_sf"/>
</dbReference>
<dbReference type="InterPro" id="IPR046373">
    <property type="entry name" value="Acyl-CoA_Oxase/DH_mid-dom_sf"/>
</dbReference>
<dbReference type="Gene3D" id="2.40.110.10">
    <property type="entry name" value="Butyryl-CoA Dehydrogenase, subunit A, domain 2"/>
    <property type="match status" value="1"/>
</dbReference>
<accession>A0A6G9YVQ2</accession>